<dbReference type="AlphaFoldDB" id="A0A7V0T3S9"/>
<dbReference type="Proteomes" id="UP000885672">
    <property type="component" value="Unassembled WGS sequence"/>
</dbReference>
<evidence type="ECO:0000313" key="1">
    <source>
        <dbReference type="EMBL" id="HDQ98699.1"/>
    </source>
</evidence>
<sequence length="183" mass="20147">MRRPHSWRIPISALRQGPNRLTFDLDIAEVGGEEHEVAENPLFDRLVGPLKVELDITRTGRRFLVNGVVRFRARLACAVCGREFVGEYAEPLQTEFLGEGEVPPPDGKVLAGKEVEYLRFKDEALDLGPLVRDAVHLAVPIAPTCRPDCRGACPTCGQDLNQATCDCAKPTESPFAGLKKLVE</sequence>
<proteinExistence type="predicted"/>
<dbReference type="InterPro" id="IPR003772">
    <property type="entry name" value="YceD"/>
</dbReference>
<reference evidence="1" key="1">
    <citation type="journal article" date="2020" name="mSystems">
        <title>Genome- and Community-Level Interaction Insights into Carbon Utilization and Element Cycling Functions of Hydrothermarchaeota in Hydrothermal Sediment.</title>
        <authorList>
            <person name="Zhou Z."/>
            <person name="Liu Y."/>
            <person name="Xu W."/>
            <person name="Pan J."/>
            <person name="Luo Z.H."/>
            <person name="Li M."/>
        </authorList>
    </citation>
    <scope>NUCLEOTIDE SEQUENCE [LARGE SCALE GENOMIC DNA]</scope>
    <source>
        <strain evidence="1">SpSt-1182</strain>
    </source>
</reference>
<protein>
    <submittedName>
        <fullName evidence="1">DUF177 domain-containing protein</fullName>
    </submittedName>
</protein>
<dbReference type="PANTHER" id="PTHR34374">
    <property type="entry name" value="LARGE RIBOSOMAL RNA SUBUNIT ACCUMULATION PROTEIN YCED HOMOLOG 1, CHLOROPLASTIC"/>
    <property type="match status" value="1"/>
</dbReference>
<comment type="caution">
    <text evidence="1">The sequence shown here is derived from an EMBL/GenBank/DDBJ whole genome shotgun (WGS) entry which is preliminary data.</text>
</comment>
<gene>
    <name evidence="1" type="ORF">ENN51_00210</name>
</gene>
<name>A0A7V0T3S9_UNCW3</name>
<dbReference type="Pfam" id="PF02620">
    <property type="entry name" value="YceD"/>
    <property type="match status" value="1"/>
</dbReference>
<accession>A0A7V0T3S9</accession>
<dbReference type="EMBL" id="DSBX01000007">
    <property type="protein sequence ID" value="HDQ98699.1"/>
    <property type="molecule type" value="Genomic_DNA"/>
</dbReference>
<dbReference type="PANTHER" id="PTHR34374:SF1">
    <property type="entry name" value="LARGE RIBOSOMAL RNA SUBUNIT ACCUMULATION PROTEIN YCED HOMOLOG 1, CHLOROPLASTIC"/>
    <property type="match status" value="1"/>
</dbReference>
<organism evidence="1">
    <name type="scientific">candidate division WOR-3 bacterium</name>
    <dbReference type="NCBI Taxonomy" id="2052148"/>
    <lineage>
        <taxon>Bacteria</taxon>
        <taxon>Bacteria division WOR-3</taxon>
    </lineage>
</organism>